<proteinExistence type="inferred from homology"/>
<dbReference type="PROSITE" id="PS51471">
    <property type="entry name" value="FE2OG_OXY"/>
    <property type="match status" value="1"/>
</dbReference>
<dbReference type="InterPro" id="IPR005123">
    <property type="entry name" value="Oxoglu/Fe-dep_dioxygenase_dom"/>
</dbReference>
<accession>A0A067S8K8</accession>
<dbReference type="GO" id="GO:0046872">
    <property type="term" value="F:metal ion binding"/>
    <property type="evidence" value="ECO:0007669"/>
    <property type="project" value="UniProtKB-KW"/>
</dbReference>
<dbReference type="InterPro" id="IPR050231">
    <property type="entry name" value="Iron_ascorbate_oxido_reductase"/>
</dbReference>
<dbReference type="Pfam" id="PF03171">
    <property type="entry name" value="2OG-FeII_Oxy"/>
    <property type="match status" value="1"/>
</dbReference>
<dbReference type="Proteomes" id="UP000027222">
    <property type="component" value="Unassembled WGS sequence"/>
</dbReference>
<dbReference type="InterPro" id="IPR044861">
    <property type="entry name" value="IPNS-like_FE2OG_OXY"/>
</dbReference>
<dbReference type="SUPFAM" id="SSF51197">
    <property type="entry name" value="Clavaminate synthase-like"/>
    <property type="match status" value="1"/>
</dbReference>
<dbReference type="PANTHER" id="PTHR47990">
    <property type="entry name" value="2-OXOGLUTARATE (2OG) AND FE(II)-DEPENDENT OXYGENASE SUPERFAMILY PROTEIN-RELATED"/>
    <property type="match status" value="1"/>
</dbReference>
<organism evidence="3 4">
    <name type="scientific">Galerina marginata (strain CBS 339.88)</name>
    <dbReference type="NCBI Taxonomy" id="685588"/>
    <lineage>
        <taxon>Eukaryota</taxon>
        <taxon>Fungi</taxon>
        <taxon>Dikarya</taxon>
        <taxon>Basidiomycota</taxon>
        <taxon>Agaricomycotina</taxon>
        <taxon>Agaricomycetes</taxon>
        <taxon>Agaricomycetidae</taxon>
        <taxon>Agaricales</taxon>
        <taxon>Agaricineae</taxon>
        <taxon>Strophariaceae</taxon>
        <taxon>Galerina</taxon>
    </lineage>
</organism>
<dbReference type="STRING" id="685588.A0A067S8K8"/>
<dbReference type="Pfam" id="PF14226">
    <property type="entry name" value="DIOX_N"/>
    <property type="match status" value="1"/>
</dbReference>
<gene>
    <name evidence="3" type="ORF">GALMADRAFT_80197</name>
</gene>
<comment type="similarity">
    <text evidence="1">Belongs to the iron/ascorbate-dependent oxidoreductase family.</text>
</comment>
<name>A0A067S8K8_GALM3</name>
<dbReference type="HOGENOM" id="CLU_010119_4_0_1"/>
<sequence length="376" mass="41715">MDSLLHRDSVPAFPSEIPTHPLQVIDYDLVLKQDKNEIERFWQACRNLGVSNIKNHGVDSEKIFHVGGKAMSIPMEEKLAYEHEGTKGSSFGYKPPGANLTDSSGAVDTVEWWNIAKDDILAHPKVIHRAYAPVINQNMTELKEFVSASETVARTLLSILNDRLDLPKGFLDGCHSSQDRSTCEATIIKNPGTENPKPVTEAQLAIGAHTDFGSLSLLHNICGGLQVLVPGTSTWQYVKPLDGHIICNLGDAMAIFSGGILRSNVHRVVPQPGEQGKWDRWTLVYFFRPHATCELKTLAEESPLIKNAASLPNSVNVPPGSTAEEWFKRRTKYFRADSSAVGFVSTHCLQFHFDKRSIQATDGWKYSRGTEHNEAE</sequence>
<evidence type="ECO:0000313" key="3">
    <source>
        <dbReference type="EMBL" id="KDR67205.1"/>
    </source>
</evidence>
<dbReference type="Gene3D" id="2.60.120.330">
    <property type="entry name" value="B-lactam Antibiotic, Isopenicillin N Synthase, Chain"/>
    <property type="match status" value="1"/>
</dbReference>
<keyword evidence="1" id="KW-0408">Iron</keyword>
<keyword evidence="1" id="KW-0560">Oxidoreductase</keyword>
<reference evidence="4" key="1">
    <citation type="journal article" date="2014" name="Proc. Natl. Acad. Sci. U.S.A.">
        <title>Extensive sampling of basidiomycete genomes demonstrates inadequacy of the white-rot/brown-rot paradigm for wood decay fungi.</title>
        <authorList>
            <person name="Riley R."/>
            <person name="Salamov A.A."/>
            <person name="Brown D.W."/>
            <person name="Nagy L.G."/>
            <person name="Floudas D."/>
            <person name="Held B.W."/>
            <person name="Levasseur A."/>
            <person name="Lombard V."/>
            <person name="Morin E."/>
            <person name="Otillar R."/>
            <person name="Lindquist E.A."/>
            <person name="Sun H."/>
            <person name="LaButti K.M."/>
            <person name="Schmutz J."/>
            <person name="Jabbour D."/>
            <person name="Luo H."/>
            <person name="Baker S.E."/>
            <person name="Pisabarro A.G."/>
            <person name="Walton J.D."/>
            <person name="Blanchette R.A."/>
            <person name="Henrissat B."/>
            <person name="Martin F."/>
            <person name="Cullen D."/>
            <person name="Hibbett D.S."/>
            <person name="Grigoriev I.V."/>
        </authorList>
    </citation>
    <scope>NUCLEOTIDE SEQUENCE [LARGE SCALE GENOMIC DNA]</scope>
    <source>
        <strain evidence="4">CBS 339.88</strain>
    </source>
</reference>
<keyword evidence="1" id="KW-0479">Metal-binding</keyword>
<dbReference type="GO" id="GO:0016491">
    <property type="term" value="F:oxidoreductase activity"/>
    <property type="evidence" value="ECO:0007669"/>
    <property type="project" value="UniProtKB-KW"/>
</dbReference>
<dbReference type="EMBL" id="KL142417">
    <property type="protein sequence ID" value="KDR67205.1"/>
    <property type="molecule type" value="Genomic_DNA"/>
</dbReference>
<dbReference type="InterPro" id="IPR026992">
    <property type="entry name" value="DIOX_N"/>
</dbReference>
<evidence type="ECO:0000313" key="4">
    <source>
        <dbReference type="Proteomes" id="UP000027222"/>
    </source>
</evidence>
<evidence type="ECO:0000256" key="1">
    <source>
        <dbReference type="RuleBase" id="RU003682"/>
    </source>
</evidence>
<protein>
    <recommendedName>
        <fullName evidence="2">Fe2OG dioxygenase domain-containing protein</fullName>
    </recommendedName>
</protein>
<evidence type="ECO:0000259" key="2">
    <source>
        <dbReference type="PROSITE" id="PS51471"/>
    </source>
</evidence>
<dbReference type="InterPro" id="IPR027443">
    <property type="entry name" value="IPNS-like_sf"/>
</dbReference>
<keyword evidence="4" id="KW-1185">Reference proteome</keyword>
<dbReference type="OrthoDB" id="288590at2759"/>
<feature type="domain" description="Fe2OG dioxygenase" evidence="2">
    <location>
        <begin position="179"/>
        <end position="289"/>
    </location>
</feature>
<dbReference type="AlphaFoldDB" id="A0A067S8K8"/>